<evidence type="ECO:0000256" key="1">
    <source>
        <dbReference type="SAM" id="MobiDB-lite"/>
    </source>
</evidence>
<organism evidence="2 3">
    <name type="scientific">Porcisia hertigi</name>
    <dbReference type="NCBI Taxonomy" id="2761500"/>
    <lineage>
        <taxon>Eukaryota</taxon>
        <taxon>Discoba</taxon>
        <taxon>Euglenozoa</taxon>
        <taxon>Kinetoplastea</taxon>
        <taxon>Metakinetoplastina</taxon>
        <taxon>Trypanosomatida</taxon>
        <taxon>Trypanosomatidae</taxon>
        <taxon>Leishmaniinae</taxon>
        <taxon>Porcisia</taxon>
    </lineage>
</organism>
<feature type="compositionally biased region" description="Low complexity" evidence="1">
    <location>
        <begin position="279"/>
        <end position="293"/>
    </location>
</feature>
<accession>A0A836LET2</accession>
<gene>
    <name evidence="2" type="ORF">JKF63_06291</name>
</gene>
<evidence type="ECO:0000313" key="3">
    <source>
        <dbReference type="Proteomes" id="UP000674318"/>
    </source>
</evidence>
<feature type="region of interest" description="Disordered" evidence="1">
    <location>
        <begin position="197"/>
        <end position="224"/>
    </location>
</feature>
<dbReference type="KEGG" id="phet:94292318"/>
<dbReference type="AlphaFoldDB" id="A0A836LET2"/>
<comment type="caution">
    <text evidence="2">The sequence shown here is derived from an EMBL/GenBank/DDBJ whole genome shotgun (WGS) entry which is preliminary data.</text>
</comment>
<feature type="region of interest" description="Disordered" evidence="1">
    <location>
        <begin position="1"/>
        <end position="28"/>
    </location>
</feature>
<feature type="region of interest" description="Disordered" evidence="1">
    <location>
        <begin position="279"/>
        <end position="303"/>
    </location>
</feature>
<dbReference type="EMBL" id="JAFJZO010000013">
    <property type="protein sequence ID" value="KAG5509586.1"/>
    <property type="molecule type" value="Genomic_DNA"/>
</dbReference>
<feature type="compositionally biased region" description="Polar residues" evidence="1">
    <location>
        <begin position="197"/>
        <end position="206"/>
    </location>
</feature>
<name>A0A836LET2_9TRYP</name>
<reference evidence="2 3" key="1">
    <citation type="submission" date="2021-02" db="EMBL/GenBank/DDBJ databases">
        <title>Porcisia hertigi Genome sequencing and assembly.</title>
        <authorList>
            <person name="Almutairi H."/>
            <person name="Gatherer D."/>
        </authorList>
    </citation>
    <scope>NUCLEOTIDE SEQUENCE [LARGE SCALE GENOMIC DNA]</scope>
    <source>
        <strain evidence="2 3">C119</strain>
    </source>
</reference>
<dbReference type="Proteomes" id="UP000674318">
    <property type="component" value="Chromosome 13"/>
</dbReference>
<evidence type="ECO:0000313" key="2">
    <source>
        <dbReference type="EMBL" id="KAG5509586.1"/>
    </source>
</evidence>
<proteinExistence type="predicted"/>
<protein>
    <submittedName>
        <fullName evidence="2">Uncharacterized protein</fullName>
    </submittedName>
</protein>
<dbReference type="RefSeq" id="XP_067758738.1">
    <property type="nucleotide sequence ID" value="XM_067902241.1"/>
</dbReference>
<keyword evidence="3" id="KW-1185">Reference proteome</keyword>
<sequence length="379" mass="39913">MKSIRTSGKGDAVRPPYSTTPHSHRAHERLRTLSRVARDVCAMMTKGKLLGQVLFAKHKKSGLAETLLAPPPSSTLPALVPGDVLRDLAFFTQASEVSFFSTHPLLCARVFGVTPGEVFESGGVCVGASSDSGEAENGNSTSGEVIVVVGARGGRLWVWTHGDAAARVLSVPVCAAISASSSAAEVRSALMEHYQLRQFSRPSRPQRNPGDGKAQQRREEEEEARQQRLLSSVCADFQSLCARAHEEAQRLYTADQQAFLQSAPDMYVAVTKTGNSVANSPGAGASTATGAHAEPPPDDVRGAPSSFSLSRSIYTDIACHSPHAATVVLLAPHVVLGTRAIGWVGEGDIVLPDALVGQGRCLSEASLSASVVMEGTYAS</sequence>
<dbReference type="GeneID" id="94292318"/>
<dbReference type="OrthoDB" id="267637at2759"/>